<evidence type="ECO:0000313" key="2">
    <source>
        <dbReference type="Proteomes" id="UP000061348"/>
    </source>
</evidence>
<accession>A0A125QHY0</accession>
<dbReference type="Proteomes" id="UP000061348">
    <property type="component" value="Unassembled WGS sequence"/>
</dbReference>
<dbReference type="AlphaFoldDB" id="A0A125QHY0"/>
<protein>
    <submittedName>
        <fullName evidence="1">Uncharacterized protein</fullName>
    </submittedName>
</protein>
<comment type="caution">
    <text evidence="1">The sequence shown here is derived from an EMBL/GenBank/DDBJ whole genome shotgun (WGS) entry which is preliminary data.</text>
</comment>
<evidence type="ECO:0000313" key="1">
    <source>
        <dbReference type="EMBL" id="KWV85919.1"/>
    </source>
</evidence>
<proteinExistence type="predicted"/>
<name>A0A125QHY0_PSEFL</name>
<sequence length="51" mass="5587">MPGLNSNRLPSGKTPLAWLTTSLPSLRYCKLSSSVSKPQVSLPNKRVWVSC</sequence>
<gene>
    <name evidence="1" type="ORF">PFLmoz3_04442</name>
</gene>
<organism evidence="1 2">
    <name type="scientific">Pseudomonas fluorescens</name>
    <dbReference type="NCBI Taxonomy" id="294"/>
    <lineage>
        <taxon>Bacteria</taxon>
        <taxon>Pseudomonadati</taxon>
        <taxon>Pseudomonadota</taxon>
        <taxon>Gammaproteobacteria</taxon>
        <taxon>Pseudomonadales</taxon>
        <taxon>Pseudomonadaceae</taxon>
        <taxon>Pseudomonas</taxon>
    </lineage>
</organism>
<reference evidence="1 2" key="1">
    <citation type="submission" date="2015-05" db="EMBL/GenBank/DDBJ databases">
        <title>A genomic and transcriptomic approach to investigate the blue pigment phenotype in Pseudomonas fluorescens.</title>
        <authorList>
            <person name="Andreani N.A."/>
            <person name="Cardazzo B."/>
        </authorList>
    </citation>
    <scope>NUCLEOTIDE SEQUENCE [LARGE SCALE GENOMIC DNA]</scope>
    <source>
        <strain evidence="1 2">Ps_22</strain>
    </source>
</reference>
<dbReference type="EMBL" id="LCYA01000115">
    <property type="protein sequence ID" value="KWV85919.1"/>
    <property type="molecule type" value="Genomic_DNA"/>
</dbReference>